<dbReference type="EMBL" id="GFPF01004686">
    <property type="protein sequence ID" value="MAA15832.1"/>
    <property type="molecule type" value="Transcribed_RNA"/>
</dbReference>
<sequence length="168" mass="18719">MMTRVVSRFGTYWKSLLQDYGAALKDIVKDSRSRPGKAALMLTGSGAVCVLVATNPGPDSFLDALCSSANDLLLLSDGTRNPESEAYVRRLEACCCHGALRSWDLLLATVVWESDHAEGCDLYAAQCTYLQPRPLAERHRLIDIGLIGMWLNLRRMMKDCDINHAQWQ</sequence>
<accession>A0A224YPP3</accession>
<name>A0A224YPP3_9ACAR</name>
<evidence type="ECO:0000313" key="1">
    <source>
        <dbReference type="EMBL" id="MAA15832.1"/>
    </source>
</evidence>
<dbReference type="GO" id="GO:0045039">
    <property type="term" value="P:protein insertion into mitochondrial inner membrane"/>
    <property type="evidence" value="ECO:0007669"/>
    <property type="project" value="TreeGrafter"/>
</dbReference>
<reference evidence="1" key="1">
    <citation type="journal article" date="2017" name="Parasit. Vectors">
        <title>Sialotranscriptomics of Rhipicephalus zambeziensis reveals intricate expression profiles of secretory proteins and suggests tight temporal transcriptional regulation during blood-feeding.</title>
        <authorList>
            <person name="de Castro M.H."/>
            <person name="de Klerk D."/>
            <person name="Pienaar R."/>
            <person name="Rees D.J.G."/>
            <person name="Mans B.J."/>
        </authorList>
    </citation>
    <scope>NUCLEOTIDE SEQUENCE</scope>
    <source>
        <tissue evidence="1">Salivary glands</tissue>
    </source>
</reference>
<protein>
    <submittedName>
        <fullName evidence="1">Protein, containing DUF2366 domain</fullName>
    </submittedName>
</protein>
<dbReference type="PANTHER" id="PTHR21435:SF1">
    <property type="entry name" value="MITOCHONDRIAL IMPORT INNER MEMBRANE TRANSLOCASE SUBUNIT TIM29"/>
    <property type="match status" value="1"/>
</dbReference>
<dbReference type="AlphaFoldDB" id="A0A224YPP3"/>
<dbReference type="PANTHER" id="PTHR21435">
    <property type="entry name" value="MITOCHONDRIAL IMPORT INNER MEMBRANE TRANSLOCASE SUBUNIT TIM29"/>
    <property type="match status" value="1"/>
</dbReference>
<dbReference type="GO" id="GO:0042721">
    <property type="term" value="C:TIM22 mitochondrial import inner membrane insertion complex"/>
    <property type="evidence" value="ECO:0007669"/>
    <property type="project" value="InterPro"/>
</dbReference>
<dbReference type="Pfam" id="PF10171">
    <property type="entry name" value="Tim29"/>
    <property type="match status" value="1"/>
</dbReference>
<dbReference type="InterPro" id="IPR019322">
    <property type="entry name" value="TIMM29"/>
</dbReference>
<proteinExistence type="predicted"/>
<organism evidence="1">
    <name type="scientific">Rhipicephalus zambeziensis</name>
    <dbReference type="NCBI Taxonomy" id="60191"/>
    <lineage>
        <taxon>Eukaryota</taxon>
        <taxon>Metazoa</taxon>
        <taxon>Ecdysozoa</taxon>
        <taxon>Arthropoda</taxon>
        <taxon>Chelicerata</taxon>
        <taxon>Arachnida</taxon>
        <taxon>Acari</taxon>
        <taxon>Parasitiformes</taxon>
        <taxon>Ixodida</taxon>
        <taxon>Ixodoidea</taxon>
        <taxon>Ixodidae</taxon>
        <taxon>Rhipicephalinae</taxon>
        <taxon>Rhipicephalus</taxon>
        <taxon>Rhipicephalus</taxon>
    </lineage>
</organism>